<name>A0A7Y9LU51_9MICC</name>
<dbReference type="Proteomes" id="UP000521748">
    <property type="component" value="Unassembled WGS sequence"/>
</dbReference>
<organism evidence="2 3">
    <name type="scientific">Psychromicrobium silvestre</name>
    <dbReference type="NCBI Taxonomy" id="1645614"/>
    <lineage>
        <taxon>Bacteria</taxon>
        <taxon>Bacillati</taxon>
        <taxon>Actinomycetota</taxon>
        <taxon>Actinomycetes</taxon>
        <taxon>Micrococcales</taxon>
        <taxon>Micrococcaceae</taxon>
        <taxon>Psychromicrobium</taxon>
    </lineage>
</organism>
<comment type="caution">
    <text evidence="2">The sequence shown here is derived from an EMBL/GenBank/DDBJ whole genome shotgun (WGS) entry which is preliminary data.</text>
</comment>
<evidence type="ECO:0000313" key="2">
    <source>
        <dbReference type="EMBL" id="NYE95678.1"/>
    </source>
</evidence>
<dbReference type="RefSeq" id="WP_179389431.1">
    <property type="nucleotide sequence ID" value="NZ_JACBYQ010000002.1"/>
</dbReference>
<evidence type="ECO:0000313" key="3">
    <source>
        <dbReference type="Proteomes" id="UP000521748"/>
    </source>
</evidence>
<keyword evidence="1" id="KW-1133">Transmembrane helix</keyword>
<evidence type="ECO:0000256" key="1">
    <source>
        <dbReference type="SAM" id="Phobius"/>
    </source>
</evidence>
<reference evidence="2 3" key="1">
    <citation type="submission" date="2020-07" db="EMBL/GenBank/DDBJ databases">
        <title>Sequencing the genomes of 1000 actinobacteria strains.</title>
        <authorList>
            <person name="Klenk H.-P."/>
        </authorList>
    </citation>
    <scope>NUCLEOTIDE SEQUENCE [LARGE SCALE GENOMIC DNA]</scope>
    <source>
        <strain evidence="2 3">DSM 102047</strain>
    </source>
</reference>
<feature type="transmembrane region" description="Helical" evidence="1">
    <location>
        <begin position="102"/>
        <end position="127"/>
    </location>
</feature>
<sequence>MGRPISPPSFLAYDVPMELLMAVAGFVGGWLLVAGPIFQAAVELREHEAAGKRYLMDRSVPDTLHAVSAWWWLLPPVKIILENNRNNRNKREYFSHLPAEDARVLLSFISKATGWVYVAAGAFLIAVKETFELVEELHLELWVFWVAVVVMFLIAVMNTVLRMQRGQRMAKRSKES</sequence>
<feature type="transmembrane region" description="Helical" evidence="1">
    <location>
        <begin position="20"/>
        <end position="42"/>
    </location>
</feature>
<keyword evidence="3" id="KW-1185">Reference proteome</keyword>
<feature type="transmembrane region" description="Helical" evidence="1">
    <location>
        <begin position="142"/>
        <end position="161"/>
    </location>
</feature>
<proteinExistence type="predicted"/>
<accession>A0A7Y9LU51</accession>
<protein>
    <submittedName>
        <fullName evidence="2">Uncharacterized protein</fullName>
    </submittedName>
</protein>
<dbReference type="AlphaFoldDB" id="A0A7Y9LU51"/>
<gene>
    <name evidence="2" type="ORF">FHU41_001928</name>
</gene>
<dbReference type="EMBL" id="JACBYQ010000002">
    <property type="protein sequence ID" value="NYE95678.1"/>
    <property type="molecule type" value="Genomic_DNA"/>
</dbReference>
<keyword evidence="1" id="KW-0472">Membrane</keyword>
<keyword evidence="1" id="KW-0812">Transmembrane</keyword>